<evidence type="ECO:0000256" key="12">
    <source>
        <dbReference type="RuleBase" id="RU000498"/>
    </source>
</evidence>
<evidence type="ECO:0000256" key="8">
    <source>
        <dbReference type="ARBA" id="ARBA00044729"/>
    </source>
</evidence>
<dbReference type="CDD" id="cd08156">
    <property type="entry name" value="catalase_clade_3"/>
    <property type="match status" value="1"/>
</dbReference>
<evidence type="ECO:0000259" key="15">
    <source>
        <dbReference type="SMART" id="SM01060"/>
    </source>
</evidence>
<dbReference type="Pfam" id="PF00199">
    <property type="entry name" value="Catalase"/>
    <property type="match status" value="1"/>
</dbReference>
<comment type="similarity">
    <text evidence="1 12">Belongs to the catalase family.</text>
</comment>
<dbReference type="EMBL" id="JANBUY010000286">
    <property type="protein sequence ID" value="KAJ2860594.1"/>
    <property type="molecule type" value="Genomic_DNA"/>
</dbReference>
<comment type="caution">
    <text evidence="16">The sequence shown here is derived from an EMBL/GenBank/DDBJ whole genome shotgun (WGS) entry which is preliminary data.</text>
</comment>
<dbReference type="SUPFAM" id="SSF56634">
    <property type="entry name" value="Heme-dependent catalase-like"/>
    <property type="match status" value="1"/>
</dbReference>
<dbReference type="InterPro" id="IPR018028">
    <property type="entry name" value="Catalase"/>
</dbReference>
<reference evidence="16" key="1">
    <citation type="submission" date="2022-07" db="EMBL/GenBank/DDBJ databases">
        <title>Phylogenomic reconstructions and comparative analyses of Kickxellomycotina fungi.</title>
        <authorList>
            <person name="Reynolds N.K."/>
            <person name="Stajich J.E."/>
            <person name="Barry K."/>
            <person name="Grigoriev I.V."/>
            <person name="Crous P."/>
            <person name="Smith M.E."/>
        </authorList>
    </citation>
    <scope>NUCLEOTIDE SEQUENCE</scope>
    <source>
        <strain evidence="16">RSA 476</strain>
    </source>
</reference>
<dbReference type="PRINTS" id="PR00067">
    <property type="entry name" value="CATALASE"/>
</dbReference>
<dbReference type="GO" id="GO:0005777">
    <property type="term" value="C:peroxisome"/>
    <property type="evidence" value="ECO:0007669"/>
    <property type="project" value="TreeGrafter"/>
</dbReference>
<evidence type="ECO:0000256" key="14">
    <source>
        <dbReference type="SAM" id="MobiDB-lite"/>
    </source>
</evidence>
<feature type="active site" evidence="10">
    <location>
        <position position="151"/>
    </location>
</feature>
<keyword evidence="7 12" id="KW-0376">Hydrogen peroxide</keyword>
<dbReference type="GO" id="GO:0042744">
    <property type="term" value="P:hydrogen peroxide catabolic process"/>
    <property type="evidence" value="ECO:0007669"/>
    <property type="project" value="UniProtKB-KW"/>
</dbReference>
<feature type="region of interest" description="Disordered" evidence="14">
    <location>
        <begin position="398"/>
        <end position="418"/>
    </location>
</feature>
<dbReference type="EC" id="1.11.1.6" evidence="12"/>
<evidence type="ECO:0000256" key="1">
    <source>
        <dbReference type="ARBA" id="ARBA00005329"/>
    </source>
</evidence>
<sequence>MIPPTNNQNKADPKAATSTDLPLNGNLGTLTTGSGNPVLSNQTSQTAGYYGPVLMQDFHLNDKLARFDRERIPERVVHAKGAGAHGYFEVTKDISHLTCAKFLSEVGKRTPVFTRFSTVGGESGSADTARDPRGFAVKFYTEEGNWDMVGNNTPIFFIRDPLKFPDFIHTQKRDPRTHLKNLDMQWDFWSLVPEALHQVMILFSNRGTPDGFRHMHGYSSHTLKLVKADGSFHYVRWHFRTNQGIKNLTAQEAAKLTGTNPDYSTQDLFEAIERGDHPSWTVSIQIFTEEDAMKLKYNPFDVTKVVSQKDYPLHEVGRMVLDRNPENYFAEVEQAAFSPSHMVPGIAPSPDRMLQGRLFSYSDTHRHRLGANYLQLPINSPRDAVRNQQRDGPMCFGSNGGRQPNYEPNSYGGPQEAPETREIDIKSSVDGIIGRHTYKLTDDDFDQPRALYRLLSAKEQQDLVDNIAGSIAQAKPVFQRNILPHLKRIDSEFGSRVEAFLKKHNSGL</sequence>
<comment type="catalytic activity">
    <reaction evidence="9 12">
        <text>2 H2O2 = O2 + 2 H2O</text>
        <dbReference type="Rhea" id="RHEA:20309"/>
        <dbReference type="ChEBI" id="CHEBI:15377"/>
        <dbReference type="ChEBI" id="CHEBI:15379"/>
        <dbReference type="ChEBI" id="CHEBI:16240"/>
        <dbReference type="EC" id="1.11.1.6"/>
    </reaction>
</comment>
<dbReference type="GO" id="GO:0042542">
    <property type="term" value="P:response to hydrogen peroxide"/>
    <property type="evidence" value="ECO:0007669"/>
    <property type="project" value="TreeGrafter"/>
</dbReference>
<dbReference type="Proteomes" id="UP001140074">
    <property type="component" value="Unassembled WGS sequence"/>
</dbReference>
<dbReference type="GO" id="GO:0004096">
    <property type="term" value="F:catalase activity"/>
    <property type="evidence" value="ECO:0007669"/>
    <property type="project" value="UniProtKB-EC"/>
</dbReference>
<dbReference type="Pfam" id="PF06628">
    <property type="entry name" value="Catalase-rel"/>
    <property type="match status" value="1"/>
</dbReference>
<dbReference type="InterPro" id="IPR040333">
    <property type="entry name" value="Catalase_3"/>
</dbReference>
<dbReference type="SMART" id="SM01060">
    <property type="entry name" value="Catalase"/>
    <property type="match status" value="1"/>
</dbReference>
<dbReference type="AlphaFoldDB" id="A0A9W8IK27"/>
<evidence type="ECO:0000256" key="13">
    <source>
        <dbReference type="RuleBase" id="RU004142"/>
    </source>
</evidence>
<evidence type="ECO:0000256" key="9">
    <source>
        <dbReference type="ARBA" id="ARBA00049254"/>
    </source>
</evidence>
<feature type="region of interest" description="Disordered" evidence="14">
    <location>
        <begin position="1"/>
        <end position="43"/>
    </location>
</feature>
<comment type="function">
    <text evidence="8 13">Catalyzes the degradation of hydrogen peroxide (H(2)O(2)) generated by peroxisomal oxidases to water and oxygen, thereby protecting cells from the toxic effects of hydrogen peroxide.</text>
</comment>
<evidence type="ECO:0000256" key="6">
    <source>
        <dbReference type="ARBA" id="ARBA00023004"/>
    </source>
</evidence>
<dbReference type="PROSITE" id="PS51402">
    <property type="entry name" value="CATALASE_3"/>
    <property type="match status" value="1"/>
</dbReference>
<evidence type="ECO:0000313" key="17">
    <source>
        <dbReference type="Proteomes" id="UP001140074"/>
    </source>
</evidence>
<dbReference type="InterPro" id="IPR002226">
    <property type="entry name" value="Catalase_haem_BS"/>
</dbReference>
<dbReference type="Gene3D" id="2.40.180.10">
    <property type="entry name" value="Catalase core domain"/>
    <property type="match status" value="1"/>
</dbReference>
<comment type="cofactor">
    <cofactor evidence="11">
        <name>heme</name>
        <dbReference type="ChEBI" id="CHEBI:30413"/>
    </cofactor>
</comment>
<dbReference type="PANTHER" id="PTHR11465">
    <property type="entry name" value="CATALASE"/>
    <property type="match status" value="1"/>
</dbReference>
<dbReference type="PROSITE" id="PS00438">
    <property type="entry name" value="CATALASE_2"/>
    <property type="match status" value="1"/>
</dbReference>
<evidence type="ECO:0000256" key="2">
    <source>
        <dbReference type="ARBA" id="ARBA00022559"/>
    </source>
</evidence>
<dbReference type="GO" id="GO:0020037">
    <property type="term" value="F:heme binding"/>
    <property type="evidence" value="ECO:0007669"/>
    <property type="project" value="InterPro"/>
</dbReference>
<evidence type="ECO:0000256" key="3">
    <source>
        <dbReference type="ARBA" id="ARBA00022617"/>
    </source>
</evidence>
<keyword evidence="2 12" id="KW-0575">Peroxidase</keyword>
<dbReference type="GO" id="GO:0005739">
    <property type="term" value="C:mitochondrion"/>
    <property type="evidence" value="ECO:0007669"/>
    <property type="project" value="TreeGrafter"/>
</dbReference>
<evidence type="ECO:0000256" key="4">
    <source>
        <dbReference type="ARBA" id="ARBA00022723"/>
    </source>
</evidence>
<evidence type="ECO:0000256" key="11">
    <source>
        <dbReference type="PIRSR" id="PIRSR038928-2"/>
    </source>
</evidence>
<evidence type="ECO:0000256" key="5">
    <source>
        <dbReference type="ARBA" id="ARBA00023002"/>
    </source>
</evidence>
<dbReference type="FunFam" id="2.40.180.10:FF:000001">
    <property type="entry name" value="Catalase"/>
    <property type="match status" value="1"/>
</dbReference>
<dbReference type="InterPro" id="IPR010582">
    <property type="entry name" value="Catalase_immune_responsive"/>
</dbReference>
<dbReference type="PANTHER" id="PTHR11465:SF9">
    <property type="entry name" value="CATALASE"/>
    <property type="match status" value="1"/>
</dbReference>
<organism evidence="16 17">
    <name type="scientific">Coemansia aciculifera</name>
    <dbReference type="NCBI Taxonomy" id="417176"/>
    <lineage>
        <taxon>Eukaryota</taxon>
        <taxon>Fungi</taxon>
        <taxon>Fungi incertae sedis</taxon>
        <taxon>Zoopagomycota</taxon>
        <taxon>Kickxellomycotina</taxon>
        <taxon>Kickxellomycetes</taxon>
        <taxon>Kickxellales</taxon>
        <taxon>Kickxellaceae</taxon>
        <taxon>Coemansia</taxon>
    </lineage>
</organism>
<gene>
    <name evidence="16" type="primary">CAT1_2</name>
    <name evidence="16" type="ORF">GGH94_005421</name>
</gene>
<feature type="binding site" description="axial binding residue" evidence="11">
    <location>
        <position position="361"/>
    </location>
    <ligand>
        <name>heme</name>
        <dbReference type="ChEBI" id="CHEBI:30413"/>
    </ligand>
    <ligandPart>
        <name>Fe</name>
        <dbReference type="ChEBI" id="CHEBI:18248"/>
    </ligandPart>
</feature>
<dbReference type="GO" id="GO:0046872">
    <property type="term" value="F:metal ion binding"/>
    <property type="evidence" value="ECO:0007669"/>
    <property type="project" value="UniProtKB-KW"/>
</dbReference>
<dbReference type="InterPro" id="IPR020835">
    <property type="entry name" value="Catalase_sf"/>
</dbReference>
<evidence type="ECO:0000313" key="16">
    <source>
        <dbReference type="EMBL" id="KAJ2860594.1"/>
    </source>
</evidence>
<keyword evidence="4 11" id="KW-0479">Metal-binding</keyword>
<dbReference type="InterPro" id="IPR011614">
    <property type="entry name" value="Catalase_core"/>
</dbReference>
<evidence type="ECO:0000256" key="10">
    <source>
        <dbReference type="PIRSR" id="PIRSR038928-1"/>
    </source>
</evidence>
<dbReference type="InterPro" id="IPR024711">
    <property type="entry name" value="Catalase_clade1/3"/>
</dbReference>
<keyword evidence="17" id="KW-1185">Reference proteome</keyword>
<dbReference type="InterPro" id="IPR024708">
    <property type="entry name" value="Catalase_AS"/>
</dbReference>
<keyword evidence="5 12" id="KW-0560">Oxidoreductase</keyword>
<dbReference type="PROSITE" id="PS00437">
    <property type="entry name" value="CATALASE_1"/>
    <property type="match status" value="1"/>
</dbReference>
<keyword evidence="6 11" id="KW-0408">Iron</keyword>
<feature type="active site" evidence="10">
    <location>
        <position position="78"/>
    </location>
</feature>
<feature type="domain" description="Catalase core" evidence="15">
    <location>
        <begin position="31"/>
        <end position="415"/>
    </location>
</feature>
<feature type="compositionally biased region" description="Low complexity" evidence="14">
    <location>
        <begin position="23"/>
        <end position="36"/>
    </location>
</feature>
<protein>
    <recommendedName>
        <fullName evidence="12">Catalase</fullName>
        <ecNumber evidence="12">1.11.1.6</ecNumber>
    </recommendedName>
</protein>
<dbReference type="PIRSF" id="PIRSF038928">
    <property type="entry name" value="Catalase_clade1-3"/>
    <property type="match status" value="1"/>
</dbReference>
<name>A0A9W8IK27_9FUNG</name>
<evidence type="ECO:0000256" key="7">
    <source>
        <dbReference type="ARBA" id="ARBA00023324"/>
    </source>
</evidence>
<accession>A0A9W8IK27</accession>
<feature type="compositionally biased region" description="Polar residues" evidence="14">
    <location>
        <begin position="1"/>
        <end position="21"/>
    </location>
</feature>
<keyword evidence="3 11" id="KW-0349">Heme</keyword>
<proteinExistence type="inferred from homology"/>